<evidence type="ECO:0000313" key="12">
    <source>
        <dbReference type="EMBL" id="RAV22382.1"/>
    </source>
</evidence>
<dbReference type="InterPro" id="IPR018062">
    <property type="entry name" value="HTH_AraC-typ_CS"/>
</dbReference>
<dbReference type="PROSITE" id="PS01124">
    <property type="entry name" value="HTH_ARAC_FAMILY_2"/>
    <property type="match status" value="1"/>
</dbReference>
<dbReference type="Gene3D" id="6.10.340.10">
    <property type="match status" value="1"/>
</dbReference>
<dbReference type="SUPFAM" id="SSF158472">
    <property type="entry name" value="HAMP domain-like"/>
    <property type="match status" value="1"/>
</dbReference>
<dbReference type="OrthoDB" id="9816335at2"/>
<dbReference type="GO" id="GO:0003700">
    <property type="term" value="F:DNA-binding transcription factor activity"/>
    <property type="evidence" value="ECO:0007669"/>
    <property type="project" value="InterPro"/>
</dbReference>
<dbReference type="InterPro" id="IPR009057">
    <property type="entry name" value="Homeodomain-like_sf"/>
</dbReference>
<feature type="transmembrane region" description="Helical" evidence="9">
    <location>
        <begin position="47"/>
        <end position="65"/>
    </location>
</feature>
<evidence type="ECO:0000259" key="10">
    <source>
        <dbReference type="PROSITE" id="PS01124"/>
    </source>
</evidence>
<name>A0A329MS51_9BACL</name>
<evidence type="ECO:0000256" key="5">
    <source>
        <dbReference type="ARBA" id="ARBA00023015"/>
    </source>
</evidence>
<feature type="domain" description="HAMP" evidence="11">
    <location>
        <begin position="348"/>
        <end position="400"/>
    </location>
</feature>
<comment type="subcellular location">
    <subcellularLocation>
        <location evidence="1">Cell membrane</location>
        <topology evidence="1">Multi-pass membrane protein</topology>
    </subcellularLocation>
</comment>
<keyword evidence="2" id="KW-1003">Cell membrane</keyword>
<evidence type="ECO:0000256" key="7">
    <source>
        <dbReference type="ARBA" id="ARBA00023136"/>
    </source>
</evidence>
<dbReference type="Pfam" id="PF17853">
    <property type="entry name" value="GGDEF_2"/>
    <property type="match status" value="1"/>
</dbReference>
<dbReference type="GO" id="GO:0007165">
    <property type="term" value="P:signal transduction"/>
    <property type="evidence" value="ECO:0007669"/>
    <property type="project" value="InterPro"/>
</dbReference>
<dbReference type="PROSITE" id="PS50885">
    <property type="entry name" value="HAMP"/>
    <property type="match status" value="1"/>
</dbReference>
<dbReference type="GO" id="GO:0043565">
    <property type="term" value="F:sequence-specific DNA binding"/>
    <property type="evidence" value="ECO:0007669"/>
    <property type="project" value="InterPro"/>
</dbReference>
<keyword evidence="8" id="KW-0804">Transcription</keyword>
<keyword evidence="5" id="KW-0805">Transcription regulation</keyword>
<dbReference type="InterPro" id="IPR041522">
    <property type="entry name" value="CdaR_GGDEF"/>
</dbReference>
<dbReference type="SUPFAM" id="SSF46689">
    <property type="entry name" value="Homeodomain-like"/>
    <property type="match status" value="2"/>
</dbReference>
<dbReference type="CDD" id="cd06225">
    <property type="entry name" value="HAMP"/>
    <property type="match status" value="1"/>
</dbReference>
<dbReference type="PANTHER" id="PTHR43280">
    <property type="entry name" value="ARAC-FAMILY TRANSCRIPTIONAL REGULATOR"/>
    <property type="match status" value="1"/>
</dbReference>
<dbReference type="PROSITE" id="PS00041">
    <property type="entry name" value="HTH_ARAC_FAMILY_1"/>
    <property type="match status" value="1"/>
</dbReference>
<reference evidence="12 13" key="1">
    <citation type="journal article" date="2009" name="Int. J. Syst. Evol. Microbiol.">
        <title>Paenibacillus contaminans sp. nov., isolated from a contaminated laboratory plate.</title>
        <authorList>
            <person name="Chou J.H."/>
            <person name="Lee J.H."/>
            <person name="Lin M.C."/>
            <person name="Chang P.S."/>
            <person name="Arun A.B."/>
            <person name="Young C.C."/>
            <person name="Chen W.M."/>
        </authorList>
    </citation>
    <scope>NUCLEOTIDE SEQUENCE [LARGE SCALE GENOMIC DNA]</scope>
    <source>
        <strain evidence="12 13">CKOBP-6</strain>
    </source>
</reference>
<keyword evidence="6" id="KW-0238">DNA-binding</keyword>
<keyword evidence="3 9" id="KW-0812">Transmembrane</keyword>
<evidence type="ECO:0000256" key="2">
    <source>
        <dbReference type="ARBA" id="ARBA00022475"/>
    </source>
</evidence>
<dbReference type="Pfam" id="PF00672">
    <property type="entry name" value="HAMP"/>
    <property type="match status" value="1"/>
</dbReference>
<dbReference type="AlphaFoldDB" id="A0A329MS51"/>
<dbReference type="Pfam" id="PF02743">
    <property type="entry name" value="dCache_1"/>
    <property type="match status" value="1"/>
</dbReference>
<keyword evidence="7 9" id="KW-0472">Membrane</keyword>
<evidence type="ECO:0000313" key="13">
    <source>
        <dbReference type="Proteomes" id="UP000250369"/>
    </source>
</evidence>
<comment type="caution">
    <text evidence="12">The sequence shown here is derived from an EMBL/GenBank/DDBJ whole genome shotgun (WGS) entry which is preliminary data.</text>
</comment>
<dbReference type="InterPro" id="IPR033479">
    <property type="entry name" value="dCache_1"/>
</dbReference>
<evidence type="ECO:0000256" key="4">
    <source>
        <dbReference type="ARBA" id="ARBA00022989"/>
    </source>
</evidence>
<dbReference type="Pfam" id="PF12833">
    <property type="entry name" value="HTH_18"/>
    <property type="match status" value="1"/>
</dbReference>
<gene>
    <name evidence="12" type="ORF">DQG23_05410</name>
</gene>
<dbReference type="RefSeq" id="WP_113029789.1">
    <property type="nucleotide sequence ID" value="NZ_QMFB01000002.1"/>
</dbReference>
<dbReference type="PANTHER" id="PTHR43280:SF10">
    <property type="entry name" value="REGULATORY PROTEIN POCR"/>
    <property type="match status" value="1"/>
</dbReference>
<dbReference type="GO" id="GO:0005886">
    <property type="term" value="C:plasma membrane"/>
    <property type="evidence" value="ECO:0007669"/>
    <property type="project" value="UniProtKB-SubCell"/>
</dbReference>
<dbReference type="InterPro" id="IPR018060">
    <property type="entry name" value="HTH_AraC"/>
</dbReference>
<feature type="transmembrane region" description="Helical" evidence="9">
    <location>
        <begin position="327"/>
        <end position="347"/>
    </location>
</feature>
<dbReference type="Proteomes" id="UP000250369">
    <property type="component" value="Unassembled WGS sequence"/>
</dbReference>
<evidence type="ECO:0000256" key="9">
    <source>
        <dbReference type="SAM" id="Phobius"/>
    </source>
</evidence>
<evidence type="ECO:0000256" key="3">
    <source>
        <dbReference type="ARBA" id="ARBA00022692"/>
    </source>
</evidence>
<dbReference type="Gene3D" id="1.10.10.60">
    <property type="entry name" value="Homeodomain-like"/>
    <property type="match status" value="2"/>
</dbReference>
<protein>
    <recommendedName>
        <fullName evidence="14">AraC family transcriptional regulator</fullName>
    </recommendedName>
</protein>
<evidence type="ECO:0000256" key="1">
    <source>
        <dbReference type="ARBA" id="ARBA00004651"/>
    </source>
</evidence>
<dbReference type="SMART" id="SM00342">
    <property type="entry name" value="HTH_ARAC"/>
    <property type="match status" value="1"/>
</dbReference>
<sequence length="797" mass="90605">MSVYQKAGRGSGSKPTVNAGVKDAERRLSLFRRAIGRFHDMTLAKKMWLSVAFVSLLALATFAALSSTQIKKMITDREGKVMVQQIESYSSSINHYFQNIQKSAQVLLYSSTIQERFSSNMSKLTGTERIRAYNEIYDHLHRMWDNLYGIDAIYLIDRYQNVFNISVEDANMPTFLTGEEFAKQGWYDRLGKSDGSSYWSFVRWNESKASIMMFNAVYNKSDLSLIGHLVISVSPQVFDGFLSASNLGEGTNSIIDSAGIAYTSGRGIGGSTVDVSALPEEEGYTSISQNDESYMVAYAKNRLTGWTFVHSIPQRIVLKDLKDVNSLWLLFLLVSILLMTIASAFLLRTITMPLRKMVKLVREVERGSLSGRFNVQHKDELGKLGLAFNHMLDKLQDGIPLIREKFIRSLLERNMTEEELREFERRLGFRFEGEWYQVVLVYMRDPKDESALMTAEAAIRDLELRCRMISDTLAANQYCLIFNCPEDEVLAQLEKLIGHLCNELGLQPYAFVGHAYNDLNLVKTSFEEAKTQLKYRISEHMDEETAIFFPGDAFDHQYPESFENRLLHYMNEGDFDMCTNVMEELIAHTRANRIAPPIINAMLVALYNQLYKQLIKFGNEDSLPDADWLGKLNTRLSLEPFEKNGRDFIALLRDRLGPLMQKQVRYSPNVAKALQLIQERFNDPDLSVDYAARTLGFNTNYFSQLFKKEAGVGFAEYVSGLRLQHAQRLLQETGHKIKEVAEQTGFADPHYFGVWFKDNTGLSPSQYRKSVHAGNEIVVPAGAPSDTNGGKIANRAQ</sequence>
<dbReference type="SMART" id="SM00304">
    <property type="entry name" value="HAMP"/>
    <property type="match status" value="1"/>
</dbReference>
<organism evidence="12 13">
    <name type="scientific">Paenibacillus contaminans</name>
    <dbReference type="NCBI Taxonomy" id="450362"/>
    <lineage>
        <taxon>Bacteria</taxon>
        <taxon>Bacillati</taxon>
        <taxon>Bacillota</taxon>
        <taxon>Bacilli</taxon>
        <taxon>Bacillales</taxon>
        <taxon>Paenibacillaceae</taxon>
        <taxon>Paenibacillus</taxon>
    </lineage>
</organism>
<evidence type="ECO:0000259" key="11">
    <source>
        <dbReference type="PROSITE" id="PS50885"/>
    </source>
</evidence>
<proteinExistence type="predicted"/>
<keyword evidence="4 9" id="KW-1133">Transmembrane helix</keyword>
<keyword evidence="13" id="KW-1185">Reference proteome</keyword>
<evidence type="ECO:0008006" key="14">
    <source>
        <dbReference type="Google" id="ProtNLM"/>
    </source>
</evidence>
<evidence type="ECO:0000256" key="8">
    <source>
        <dbReference type="ARBA" id="ARBA00023163"/>
    </source>
</evidence>
<dbReference type="EMBL" id="QMFB01000002">
    <property type="protein sequence ID" value="RAV22382.1"/>
    <property type="molecule type" value="Genomic_DNA"/>
</dbReference>
<feature type="domain" description="HTH araC/xylS-type" evidence="10">
    <location>
        <begin position="671"/>
        <end position="770"/>
    </location>
</feature>
<dbReference type="InterPro" id="IPR003660">
    <property type="entry name" value="HAMP_dom"/>
</dbReference>
<evidence type="ECO:0000256" key="6">
    <source>
        <dbReference type="ARBA" id="ARBA00023125"/>
    </source>
</evidence>
<accession>A0A329MS51</accession>